<feature type="region of interest" description="Disordered" evidence="15">
    <location>
        <begin position="399"/>
        <end position="419"/>
    </location>
</feature>
<keyword evidence="14" id="KW-0175">Coiled coil</keyword>
<evidence type="ECO:0000256" key="5">
    <source>
        <dbReference type="ARBA" id="ARBA00022723"/>
    </source>
</evidence>
<dbReference type="SUPFAM" id="SSF47807">
    <property type="entry name" value="5' to 3' exonuclease, C-terminal subdomain"/>
    <property type="match status" value="1"/>
</dbReference>
<evidence type="ECO:0000256" key="4">
    <source>
        <dbReference type="ARBA" id="ARBA00022722"/>
    </source>
</evidence>
<keyword evidence="9" id="KW-0460">Magnesium</keyword>
<comment type="similarity">
    <text evidence="3">Belongs to the XPG/RAD2 endonuclease family. XPG subfamily.</text>
</comment>
<dbReference type="GO" id="GO:0006289">
    <property type="term" value="P:nucleotide-excision repair"/>
    <property type="evidence" value="ECO:0007669"/>
    <property type="project" value="InterPro"/>
</dbReference>
<evidence type="ECO:0000256" key="11">
    <source>
        <dbReference type="ARBA" id="ARBA00023242"/>
    </source>
</evidence>
<organism evidence="18 19">
    <name type="scientific">Calycina marina</name>
    <dbReference type="NCBI Taxonomy" id="1763456"/>
    <lineage>
        <taxon>Eukaryota</taxon>
        <taxon>Fungi</taxon>
        <taxon>Dikarya</taxon>
        <taxon>Ascomycota</taxon>
        <taxon>Pezizomycotina</taxon>
        <taxon>Leotiomycetes</taxon>
        <taxon>Helotiales</taxon>
        <taxon>Pezizellaceae</taxon>
        <taxon>Calycina</taxon>
    </lineage>
</organism>
<evidence type="ECO:0000256" key="7">
    <source>
        <dbReference type="ARBA" id="ARBA00022763"/>
    </source>
</evidence>
<feature type="compositionally biased region" description="Acidic residues" evidence="15">
    <location>
        <begin position="742"/>
        <end position="756"/>
    </location>
</feature>
<dbReference type="Pfam" id="PF23625">
    <property type="entry name" value="UIM_2"/>
    <property type="match status" value="2"/>
</dbReference>
<dbReference type="InterPro" id="IPR006085">
    <property type="entry name" value="XPG_DNA_repair_N"/>
</dbReference>
<dbReference type="FunFam" id="1.10.150.20:FF:000030">
    <property type="entry name" value="Flap endonuclease GEN-like 1"/>
    <property type="match status" value="1"/>
</dbReference>
<evidence type="ECO:0000256" key="12">
    <source>
        <dbReference type="ARBA" id="ARBA00038112"/>
    </source>
</evidence>
<dbReference type="InterPro" id="IPR008918">
    <property type="entry name" value="HhH2"/>
</dbReference>
<dbReference type="GO" id="GO:0046872">
    <property type="term" value="F:metal ion binding"/>
    <property type="evidence" value="ECO:0007669"/>
    <property type="project" value="UniProtKB-KW"/>
</dbReference>
<keyword evidence="4" id="KW-0540">Nuclease</keyword>
<feature type="region of interest" description="Disordered" evidence="15">
    <location>
        <begin position="1215"/>
        <end position="1273"/>
    </location>
</feature>
<dbReference type="SMART" id="SM00485">
    <property type="entry name" value="XPGN"/>
    <property type="match status" value="1"/>
</dbReference>
<evidence type="ECO:0000256" key="1">
    <source>
        <dbReference type="ARBA" id="ARBA00001946"/>
    </source>
</evidence>
<evidence type="ECO:0000256" key="15">
    <source>
        <dbReference type="SAM" id="MobiDB-lite"/>
    </source>
</evidence>
<keyword evidence="11" id="KW-0539">Nucleus</keyword>
<dbReference type="PRINTS" id="PR00066">
    <property type="entry name" value="XRODRMPGMNTG"/>
</dbReference>
<evidence type="ECO:0000259" key="16">
    <source>
        <dbReference type="SMART" id="SM00484"/>
    </source>
</evidence>
<evidence type="ECO:0000256" key="9">
    <source>
        <dbReference type="ARBA" id="ARBA00022842"/>
    </source>
</evidence>
<keyword evidence="5" id="KW-0479">Metal-binding</keyword>
<evidence type="ECO:0000256" key="3">
    <source>
        <dbReference type="ARBA" id="ARBA00005283"/>
    </source>
</evidence>
<evidence type="ECO:0000256" key="8">
    <source>
        <dbReference type="ARBA" id="ARBA00022801"/>
    </source>
</evidence>
<dbReference type="Gene3D" id="1.10.150.20">
    <property type="entry name" value="5' to 3' exonuclease, C-terminal subdomain"/>
    <property type="match status" value="1"/>
</dbReference>
<dbReference type="InterPro" id="IPR001044">
    <property type="entry name" value="XPG/Rad2_eukaryotes"/>
</dbReference>
<dbReference type="GO" id="GO:0003697">
    <property type="term" value="F:single-stranded DNA binding"/>
    <property type="evidence" value="ECO:0007669"/>
    <property type="project" value="InterPro"/>
</dbReference>
<dbReference type="Proteomes" id="UP000887226">
    <property type="component" value="Unassembled WGS sequence"/>
</dbReference>
<evidence type="ECO:0000256" key="14">
    <source>
        <dbReference type="SAM" id="Coils"/>
    </source>
</evidence>
<evidence type="ECO:0000256" key="13">
    <source>
        <dbReference type="ARBA" id="ARBA00053135"/>
    </source>
</evidence>
<dbReference type="PROSITE" id="PS00841">
    <property type="entry name" value="XPG_1"/>
    <property type="match status" value="1"/>
</dbReference>
<dbReference type="Pfam" id="PF00867">
    <property type="entry name" value="XPG_I"/>
    <property type="match status" value="1"/>
</dbReference>
<comment type="similarity">
    <text evidence="12">Belongs to the XPG/RAD2 endonuclease family. GEN subfamily.</text>
</comment>
<dbReference type="PRINTS" id="PR00853">
    <property type="entry name" value="XPGRADSUPER"/>
</dbReference>
<dbReference type="GO" id="GO:0005634">
    <property type="term" value="C:nucleus"/>
    <property type="evidence" value="ECO:0007669"/>
    <property type="project" value="UniProtKB-SubCell"/>
</dbReference>
<feature type="compositionally biased region" description="Polar residues" evidence="15">
    <location>
        <begin position="406"/>
        <end position="419"/>
    </location>
</feature>
<dbReference type="FunFam" id="3.40.50.1010:FF:000025">
    <property type="entry name" value="DNA repair protein RAD2"/>
    <property type="match status" value="1"/>
</dbReference>
<accession>A0A9P7ZBD6</accession>
<keyword evidence="19" id="KW-1185">Reference proteome</keyword>
<evidence type="ECO:0000313" key="19">
    <source>
        <dbReference type="Proteomes" id="UP000887226"/>
    </source>
</evidence>
<evidence type="ECO:0000256" key="10">
    <source>
        <dbReference type="ARBA" id="ARBA00023204"/>
    </source>
</evidence>
<dbReference type="InterPro" id="IPR029060">
    <property type="entry name" value="PIN-like_dom_sf"/>
</dbReference>
<dbReference type="CDD" id="cd09904">
    <property type="entry name" value="H3TH_XPG"/>
    <property type="match status" value="1"/>
</dbReference>
<dbReference type="EMBL" id="MU253739">
    <property type="protein sequence ID" value="KAG9249068.1"/>
    <property type="molecule type" value="Genomic_DNA"/>
</dbReference>
<dbReference type="CDD" id="cd09868">
    <property type="entry name" value="PIN_XPG_RAD2"/>
    <property type="match status" value="2"/>
</dbReference>
<dbReference type="InterPro" id="IPR019974">
    <property type="entry name" value="XPG_CS"/>
</dbReference>
<dbReference type="GO" id="GO:0048256">
    <property type="term" value="F:flap endonuclease activity"/>
    <property type="evidence" value="ECO:0007669"/>
    <property type="project" value="UniProtKB-ARBA"/>
</dbReference>
<protein>
    <submittedName>
        <fullName evidence="18">DNA excision repair protein-like protein</fullName>
    </submittedName>
</protein>
<dbReference type="PROSITE" id="PS00842">
    <property type="entry name" value="XPG_2"/>
    <property type="match status" value="1"/>
</dbReference>
<feature type="region of interest" description="Disordered" evidence="15">
    <location>
        <begin position="114"/>
        <end position="143"/>
    </location>
</feature>
<proteinExistence type="inferred from homology"/>
<evidence type="ECO:0000259" key="17">
    <source>
        <dbReference type="SMART" id="SM00485"/>
    </source>
</evidence>
<feature type="domain" description="XPG N-terminal" evidence="17">
    <location>
        <begin position="1"/>
        <end position="98"/>
    </location>
</feature>
<keyword evidence="7" id="KW-0227">DNA damage</keyword>
<feature type="region of interest" description="Disordered" evidence="15">
    <location>
        <begin position="720"/>
        <end position="826"/>
    </location>
</feature>
<keyword evidence="6" id="KW-0255">Endonuclease</keyword>
<feature type="domain" description="XPG-I" evidence="16">
    <location>
        <begin position="926"/>
        <end position="995"/>
    </location>
</feature>
<name>A0A9P7ZBD6_9HELO</name>
<dbReference type="SMART" id="SM00279">
    <property type="entry name" value="HhH2"/>
    <property type="match status" value="1"/>
</dbReference>
<dbReference type="PANTHER" id="PTHR16171:SF7">
    <property type="entry name" value="DNA REPAIR PROTEIN RAD2"/>
    <property type="match status" value="1"/>
</dbReference>
<feature type="coiled-coil region" evidence="14">
    <location>
        <begin position="882"/>
        <end position="909"/>
    </location>
</feature>
<dbReference type="SMART" id="SM00484">
    <property type="entry name" value="XPGI"/>
    <property type="match status" value="1"/>
</dbReference>
<dbReference type="PANTHER" id="PTHR16171">
    <property type="entry name" value="DNA REPAIR PROTEIN COMPLEMENTING XP-G CELLS-RELATED"/>
    <property type="match status" value="1"/>
</dbReference>
<dbReference type="FunFam" id="3.40.50.1010:FF:000061">
    <property type="entry name" value="Single-stranded DNA endonuclease (Eurofung)"/>
    <property type="match status" value="1"/>
</dbReference>
<dbReference type="AlphaFoldDB" id="A0A9P7ZBD6"/>
<dbReference type="Gene3D" id="3.40.50.1010">
    <property type="entry name" value="5'-nuclease"/>
    <property type="match status" value="2"/>
</dbReference>
<feature type="compositionally biased region" description="Polar residues" evidence="15">
    <location>
        <begin position="803"/>
        <end position="819"/>
    </location>
</feature>
<dbReference type="OrthoDB" id="31113at2759"/>
<sequence>MGVTGLWPILAPTARPTPLPTLNRKRLAVDASIWIYQFLKAVRDKEGNALRNSHVVGFFRRICKLLFFGIKPVFVFDGGAPVLKRQTVLGRKQRREGRRDDAVRTAGRLLAVQMKKRGEEEEEKRRKDMEREKSGLNTHIEEEEPLPAPEDLVYVGEMGMSTAERATKREFHKKDAYHLPDVPDLAEMGQPNDPRIMSAEQLEEYAKQFHNGEDVNLYDFSNIDFDGDFFRSLPEGDRYNILNAARLRSRLRMGLSKVQLEEMFPDRMAFSKFQIERVRERNELTQRLMNLNGMNGDDLVGVGGGRIAGDQNREYVLVKNDGVEGGYALGVVSIDRSVGERNKPIDVETYHQKAVEQAEESDDEFEDVPIEGLNRLPKSKSTSGQNMTYKDHQAREYSNFRRHSDSSCNLPGSRNGENSTSRMIELEDPGSLFVDDGITGICQPDRVIDEEEEEDFNRAIALSLQNDVVPEEDLDEEKHLSRAVALSLQNNHNIVFESEDEDFEDVSMPDYKQQAVPEPTPLVNAPGRAIASVVNRRSNAAVPKRRRISISSGSETEMDLQMVMAKARKQKFPMKNKPALVVANTKNPWDGPLPFEKLDLGKSLFGKKAKVASLDGEQDEDLAGGFEREEAPRPLPPWMAGGRDIGNDIKEQQKLDKELNARDRELADQEDLAFRRNNEPINIDSDNESDVEILEGRPPKRAKLDTMGKISENIRASLSPVASPALESGKNVHIHPSAGQDEREEEEAVEWSESEYGDLTVAVVNSTVRDKAGSPKSLTESPVKPSARSKYPPPLLEDGSMPQKDSSTASGMNFESETPSMPKEEFSLQEKNANGPMALTEQERAEVDAEFDEFSDSEDEELLAQLAIEAEEHARFASTLNNKSQKENQEAYEKELKALRSQQKKDRRDADDVSHTMVTECQALLRLFGLPYITAPMEAEAQCAELVRLELVDGIVTDDSDIFLFGGTRVYKNMFNSNKFVECYLASDLEKELSLSRDQLISIAHLLGSDYTDGLAGIGPVTAIEILSEFPSNTGLQIFKDWWQEAQLSSAPLTSELTTFRKKFRRSQATKLFLPPSFPSHAVTEAYLKPEVDSSPDAFQWGVPDLDKLRDFLTATIGWTQERTDEVLVPVIRDMNRREVEGTQTNITRFFDGAVGAGVNTGRDGRPVGSKRMSAAVNRLKSKKRGGVLDGNTESFAQAARGWAEKNDLSYTAKEQAKVQKKRSGKGKGKVNMAMEEENTNRAAEAEDESDDVPVSARGKGKAVAGEKKRAKA</sequence>
<reference evidence="18" key="1">
    <citation type="journal article" date="2021" name="IMA Fungus">
        <title>Genomic characterization of three marine fungi, including Emericellopsis atlantica sp. nov. with signatures of a generalist lifestyle and marine biomass degradation.</title>
        <authorList>
            <person name="Hagestad O.C."/>
            <person name="Hou L."/>
            <person name="Andersen J.H."/>
            <person name="Hansen E.H."/>
            <person name="Altermark B."/>
            <person name="Li C."/>
            <person name="Kuhnert E."/>
            <person name="Cox R.J."/>
            <person name="Crous P.W."/>
            <person name="Spatafora J.W."/>
            <person name="Lail K."/>
            <person name="Amirebrahimi M."/>
            <person name="Lipzen A."/>
            <person name="Pangilinan J."/>
            <person name="Andreopoulos W."/>
            <person name="Hayes R.D."/>
            <person name="Ng V."/>
            <person name="Grigoriev I.V."/>
            <person name="Jackson S.A."/>
            <person name="Sutton T.D.S."/>
            <person name="Dobson A.D.W."/>
            <person name="Rama T."/>
        </authorList>
    </citation>
    <scope>NUCLEOTIDE SEQUENCE</scope>
    <source>
        <strain evidence="18">TRa3180A</strain>
    </source>
</reference>
<evidence type="ECO:0000256" key="2">
    <source>
        <dbReference type="ARBA" id="ARBA00004123"/>
    </source>
</evidence>
<comment type="caution">
    <text evidence="18">The sequence shown here is derived from an EMBL/GenBank/DDBJ whole genome shotgun (WGS) entry which is preliminary data.</text>
</comment>
<keyword evidence="8" id="KW-0378">Hydrolase</keyword>
<evidence type="ECO:0000313" key="18">
    <source>
        <dbReference type="EMBL" id="KAG9249068.1"/>
    </source>
</evidence>
<feature type="compositionally biased region" description="Basic and acidic residues" evidence="15">
    <location>
        <begin position="116"/>
        <end position="134"/>
    </location>
</feature>
<dbReference type="Pfam" id="PF00752">
    <property type="entry name" value="XPG_N"/>
    <property type="match status" value="1"/>
</dbReference>
<comment type="function">
    <text evidence="13">Single-stranded DNA endonuclease involved in excision repair of DNA damaged with UV light, bulky adducts, or cross-linking agents. Essential for the incision step of excision-repair.</text>
</comment>
<dbReference type="InterPro" id="IPR006084">
    <property type="entry name" value="XPG/Rad2"/>
</dbReference>
<feature type="compositionally biased region" description="Basic residues" evidence="15">
    <location>
        <begin position="1219"/>
        <end position="1229"/>
    </location>
</feature>
<dbReference type="InterPro" id="IPR036279">
    <property type="entry name" value="5-3_exonuclease_C_sf"/>
</dbReference>
<dbReference type="InterPro" id="IPR006086">
    <property type="entry name" value="XPG-I_dom"/>
</dbReference>
<gene>
    <name evidence="18" type="ORF">BJ878DRAFT_431988</name>
</gene>
<dbReference type="SUPFAM" id="SSF88723">
    <property type="entry name" value="PIN domain-like"/>
    <property type="match status" value="1"/>
</dbReference>
<keyword evidence="10" id="KW-0234">DNA repair</keyword>
<comment type="cofactor">
    <cofactor evidence="1">
        <name>Mg(2+)</name>
        <dbReference type="ChEBI" id="CHEBI:18420"/>
    </cofactor>
</comment>
<comment type="subcellular location">
    <subcellularLocation>
        <location evidence="2">Nucleus</location>
    </subcellularLocation>
</comment>
<evidence type="ECO:0000256" key="6">
    <source>
        <dbReference type="ARBA" id="ARBA00022759"/>
    </source>
</evidence>